<dbReference type="SUPFAM" id="SSF53850">
    <property type="entry name" value="Periplasmic binding protein-like II"/>
    <property type="match status" value="1"/>
</dbReference>
<evidence type="ECO:0000313" key="4">
    <source>
        <dbReference type="Proteomes" id="UP000427769"/>
    </source>
</evidence>
<protein>
    <submittedName>
        <fullName evidence="3">DNA-binding protein</fullName>
    </submittedName>
</protein>
<gene>
    <name evidence="3" type="ORF">DSCW_54390</name>
</gene>
<organism evidence="3 4">
    <name type="scientific">Desulfosarcina widdelii</name>
    <dbReference type="NCBI Taxonomy" id="947919"/>
    <lineage>
        <taxon>Bacteria</taxon>
        <taxon>Pseudomonadati</taxon>
        <taxon>Thermodesulfobacteriota</taxon>
        <taxon>Desulfobacteria</taxon>
        <taxon>Desulfobacterales</taxon>
        <taxon>Desulfosarcinaceae</taxon>
        <taxon>Desulfosarcina</taxon>
    </lineage>
</organism>
<dbReference type="EMBL" id="AP021875">
    <property type="protein sequence ID" value="BBO78022.1"/>
    <property type="molecule type" value="Genomic_DNA"/>
</dbReference>
<dbReference type="RefSeq" id="WP_155306698.1">
    <property type="nucleotide sequence ID" value="NZ_AP021875.1"/>
</dbReference>
<evidence type="ECO:0000259" key="2">
    <source>
        <dbReference type="Pfam" id="PF12728"/>
    </source>
</evidence>
<keyword evidence="4" id="KW-1185">Reference proteome</keyword>
<dbReference type="Proteomes" id="UP000427769">
    <property type="component" value="Chromosome"/>
</dbReference>
<dbReference type="InterPro" id="IPR010093">
    <property type="entry name" value="SinI_DNA-bd"/>
</dbReference>
<feature type="domain" description="Helix-turn-helix" evidence="2">
    <location>
        <begin position="4"/>
        <end position="53"/>
    </location>
</feature>
<dbReference type="GO" id="GO:0003677">
    <property type="term" value="F:DNA binding"/>
    <property type="evidence" value="ECO:0007669"/>
    <property type="project" value="UniProtKB-KW"/>
</dbReference>
<dbReference type="OrthoDB" id="9804758at2"/>
<dbReference type="PANTHER" id="PTHR38431">
    <property type="entry name" value="BLL2305 PROTEIN"/>
    <property type="match status" value="1"/>
</dbReference>
<dbReference type="KEGG" id="dwd:DSCW_54390"/>
<dbReference type="PANTHER" id="PTHR38431:SF1">
    <property type="entry name" value="BLL2305 PROTEIN"/>
    <property type="match status" value="1"/>
</dbReference>
<name>A0A5K7Z7M8_9BACT</name>
<dbReference type="Gene3D" id="3.40.190.10">
    <property type="entry name" value="Periplasmic binding protein-like II"/>
    <property type="match status" value="1"/>
</dbReference>
<dbReference type="InterPro" id="IPR024370">
    <property type="entry name" value="PBP_domain"/>
</dbReference>
<sequence length="312" mass="34815">MAQMLSTKEVAKFLGINEKMVYTLISEKGLPASKVTGKWIFPKHLVEQWVESNTVNYPQAHKTLPPYDGLLVISGSNDILLEKTLAIFNSRYPGHLAVFGNLGSVGGINALRKSLCHMATSHLLQENGSDYNFDFLQGQFERMPVVVNFCKRDQGILLQAGNPGKIKSVKDLGKRGVRIVNRSLATGTRLLFDRELKRAGVAGERITGYDNEVNRHMDVGLEILSGRADAGPGIRPVASLLGLDFFPLRQERYDMVVTRERFFDQGVQYFLSLLHEKAFIQAAEELQGYDVSISGKMIFPHELETEEAGQQD</sequence>
<dbReference type="AlphaFoldDB" id="A0A5K7Z7M8"/>
<reference evidence="3 4" key="1">
    <citation type="submission" date="2019-11" db="EMBL/GenBank/DDBJ databases">
        <title>Comparative genomics of hydrocarbon-degrading Desulfosarcina strains.</title>
        <authorList>
            <person name="Watanabe M."/>
            <person name="Kojima H."/>
            <person name="Fukui M."/>
        </authorList>
    </citation>
    <scope>NUCLEOTIDE SEQUENCE [LARGE SCALE GENOMIC DNA]</scope>
    <source>
        <strain evidence="3 4">PP31</strain>
    </source>
</reference>
<dbReference type="Pfam" id="PF12728">
    <property type="entry name" value="HTH_17"/>
    <property type="match status" value="1"/>
</dbReference>
<keyword evidence="3" id="KW-0238">DNA-binding</keyword>
<evidence type="ECO:0000259" key="1">
    <source>
        <dbReference type="Pfam" id="PF12727"/>
    </source>
</evidence>
<feature type="domain" description="PBP" evidence="1">
    <location>
        <begin position="88"/>
        <end position="274"/>
    </location>
</feature>
<proteinExistence type="predicted"/>
<dbReference type="Pfam" id="PF12727">
    <property type="entry name" value="PBP_like"/>
    <property type="match status" value="1"/>
</dbReference>
<dbReference type="NCBIfam" id="TIGR01764">
    <property type="entry name" value="excise"/>
    <property type="match status" value="1"/>
</dbReference>
<evidence type="ECO:0000313" key="3">
    <source>
        <dbReference type="EMBL" id="BBO78022.1"/>
    </source>
</evidence>
<dbReference type="InterPro" id="IPR041657">
    <property type="entry name" value="HTH_17"/>
</dbReference>
<accession>A0A5K7Z7M8</accession>